<dbReference type="PANTHER" id="PTHR10696:SF56">
    <property type="entry name" value="TAUD_TFDA-LIKE DOMAIN-CONTAINING PROTEIN"/>
    <property type="match status" value="1"/>
</dbReference>
<dbReference type="InterPro" id="IPR042098">
    <property type="entry name" value="TauD-like_sf"/>
</dbReference>
<dbReference type="InterPro" id="IPR003819">
    <property type="entry name" value="TauD/TfdA-like"/>
</dbReference>
<gene>
    <name evidence="6" type="ORF">ACFPBZ_26260</name>
</gene>
<dbReference type="Gene3D" id="3.60.130.10">
    <property type="entry name" value="Clavaminate synthase-like"/>
    <property type="match status" value="1"/>
</dbReference>
<keyword evidence="2 6" id="KW-0560">Oxidoreductase</keyword>
<dbReference type="SUPFAM" id="SSF51197">
    <property type="entry name" value="Clavaminate synthase-like"/>
    <property type="match status" value="1"/>
</dbReference>
<keyword evidence="3" id="KW-0408">Iron</keyword>
<evidence type="ECO:0000256" key="2">
    <source>
        <dbReference type="ARBA" id="ARBA00023002"/>
    </source>
</evidence>
<reference evidence="7" key="1">
    <citation type="journal article" date="2019" name="Int. J. Syst. Evol. Microbiol.">
        <title>The Global Catalogue of Microorganisms (GCM) 10K type strain sequencing project: providing services to taxonomists for standard genome sequencing and annotation.</title>
        <authorList>
            <consortium name="The Broad Institute Genomics Platform"/>
            <consortium name="The Broad Institute Genome Sequencing Center for Infectious Disease"/>
            <person name="Wu L."/>
            <person name="Ma J."/>
        </authorList>
    </citation>
    <scope>NUCLEOTIDE SEQUENCE [LARGE SCALE GENOMIC DNA]</scope>
    <source>
        <strain evidence="7">CGMCC 4.7093</strain>
    </source>
</reference>
<organism evidence="6 7">
    <name type="scientific">Actinomycetospora atypica</name>
    <dbReference type="NCBI Taxonomy" id="1290095"/>
    <lineage>
        <taxon>Bacteria</taxon>
        <taxon>Bacillati</taxon>
        <taxon>Actinomycetota</taxon>
        <taxon>Actinomycetes</taxon>
        <taxon>Pseudonocardiales</taxon>
        <taxon>Pseudonocardiaceae</taxon>
        <taxon>Actinomycetospora</taxon>
    </lineage>
</organism>
<evidence type="ECO:0000256" key="1">
    <source>
        <dbReference type="ARBA" id="ARBA00001954"/>
    </source>
</evidence>
<proteinExistence type="predicted"/>
<dbReference type="GO" id="GO:0051213">
    <property type="term" value="F:dioxygenase activity"/>
    <property type="evidence" value="ECO:0007669"/>
    <property type="project" value="UniProtKB-KW"/>
</dbReference>
<dbReference type="RefSeq" id="WP_378039065.1">
    <property type="nucleotide sequence ID" value="NZ_JBHSIV010000044.1"/>
</dbReference>
<evidence type="ECO:0000259" key="5">
    <source>
        <dbReference type="Pfam" id="PF02668"/>
    </source>
</evidence>
<keyword evidence="6" id="KW-0223">Dioxygenase</keyword>
<comment type="cofactor">
    <cofactor evidence="1">
        <name>Fe(2+)</name>
        <dbReference type="ChEBI" id="CHEBI:29033"/>
    </cofactor>
</comment>
<evidence type="ECO:0000256" key="4">
    <source>
        <dbReference type="ARBA" id="ARBA00023194"/>
    </source>
</evidence>
<evidence type="ECO:0000313" key="6">
    <source>
        <dbReference type="EMBL" id="MFC5065747.1"/>
    </source>
</evidence>
<dbReference type="EMBL" id="JBHSIV010000044">
    <property type="protein sequence ID" value="MFC5065747.1"/>
    <property type="molecule type" value="Genomic_DNA"/>
</dbReference>
<sequence>MSAPPRPPAVNLDLRAGRPPILWTDGGPDPAAWAAQHRHEVRQILARYGSVLVRGLGLRDQGRTAAVMARLSTAGLLGEREPFAPRTQLGDGLLSATPWPASQQMCLHNELSYVPDPPSFMFFACLAPPTSGGATPVGDAAAVLAALPPALVARFEREGWLLVRHYNDDIGASWAEAFGTGDRGAVEHYCRSQGIEFTWDADGGLRTRQRRRAVVRHPVDGRPCWFNQVAFLSEWALDPDVREYLTDLHGPDGLPFTTRYGNGEPIGEDVVNLVNEAYAAHTLREPWQAGDLLVLDNIRTAHGRDPYEGDRTVVAGMSDPIRL</sequence>
<dbReference type="EC" id="1.14.11.-" evidence="6"/>
<dbReference type="Pfam" id="PF02668">
    <property type="entry name" value="TauD"/>
    <property type="match status" value="1"/>
</dbReference>
<comment type="caution">
    <text evidence="6">The sequence shown here is derived from an EMBL/GenBank/DDBJ whole genome shotgun (WGS) entry which is preliminary data.</text>
</comment>
<accession>A0ABV9YV95</accession>
<name>A0ABV9YV95_9PSEU</name>
<keyword evidence="7" id="KW-1185">Reference proteome</keyword>
<dbReference type="PANTHER" id="PTHR10696">
    <property type="entry name" value="GAMMA-BUTYROBETAINE HYDROXYLASE-RELATED"/>
    <property type="match status" value="1"/>
</dbReference>
<keyword evidence="4" id="KW-0045">Antibiotic biosynthesis</keyword>
<dbReference type="InterPro" id="IPR050411">
    <property type="entry name" value="AlphaKG_dependent_hydroxylases"/>
</dbReference>
<protein>
    <submittedName>
        <fullName evidence="6">TauD/TfdA family dioxygenase</fullName>
        <ecNumber evidence="6">1.14.11.-</ecNumber>
    </submittedName>
</protein>
<feature type="domain" description="TauD/TfdA-like" evidence="5">
    <location>
        <begin position="28"/>
        <end position="313"/>
    </location>
</feature>
<evidence type="ECO:0000313" key="7">
    <source>
        <dbReference type="Proteomes" id="UP001595947"/>
    </source>
</evidence>
<dbReference type="Proteomes" id="UP001595947">
    <property type="component" value="Unassembled WGS sequence"/>
</dbReference>
<evidence type="ECO:0000256" key="3">
    <source>
        <dbReference type="ARBA" id="ARBA00023004"/>
    </source>
</evidence>